<dbReference type="Proteomes" id="UP000799776">
    <property type="component" value="Unassembled WGS sequence"/>
</dbReference>
<proteinExistence type="predicted"/>
<evidence type="ECO:0000313" key="3">
    <source>
        <dbReference type="Proteomes" id="UP000799776"/>
    </source>
</evidence>
<reference evidence="2" key="1">
    <citation type="journal article" date="2020" name="Stud. Mycol.">
        <title>101 Dothideomycetes genomes: a test case for predicting lifestyles and emergence of pathogens.</title>
        <authorList>
            <person name="Haridas S."/>
            <person name="Albert R."/>
            <person name="Binder M."/>
            <person name="Bloem J."/>
            <person name="Labutti K."/>
            <person name="Salamov A."/>
            <person name="Andreopoulos B."/>
            <person name="Baker S."/>
            <person name="Barry K."/>
            <person name="Bills G."/>
            <person name="Bluhm B."/>
            <person name="Cannon C."/>
            <person name="Castanera R."/>
            <person name="Culley D."/>
            <person name="Daum C."/>
            <person name="Ezra D."/>
            <person name="Gonzalez J."/>
            <person name="Henrissat B."/>
            <person name="Kuo A."/>
            <person name="Liang C."/>
            <person name="Lipzen A."/>
            <person name="Lutzoni F."/>
            <person name="Magnuson J."/>
            <person name="Mondo S."/>
            <person name="Nolan M."/>
            <person name="Ohm R."/>
            <person name="Pangilinan J."/>
            <person name="Park H.-J."/>
            <person name="Ramirez L."/>
            <person name="Alfaro M."/>
            <person name="Sun H."/>
            <person name="Tritt A."/>
            <person name="Yoshinaga Y."/>
            <person name="Zwiers L.-H."/>
            <person name="Turgeon B."/>
            <person name="Goodwin S."/>
            <person name="Spatafora J."/>
            <person name="Crous P."/>
            <person name="Grigoriev I."/>
        </authorList>
    </citation>
    <scope>NUCLEOTIDE SEQUENCE</scope>
    <source>
        <strain evidence="2">CBS 121410</strain>
    </source>
</reference>
<dbReference type="EMBL" id="ML978717">
    <property type="protein sequence ID" value="KAF2088154.1"/>
    <property type="molecule type" value="Genomic_DNA"/>
</dbReference>
<organism evidence="2 3">
    <name type="scientific">Saccharata proteae CBS 121410</name>
    <dbReference type="NCBI Taxonomy" id="1314787"/>
    <lineage>
        <taxon>Eukaryota</taxon>
        <taxon>Fungi</taxon>
        <taxon>Dikarya</taxon>
        <taxon>Ascomycota</taxon>
        <taxon>Pezizomycotina</taxon>
        <taxon>Dothideomycetes</taxon>
        <taxon>Dothideomycetes incertae sedis</taxon>
        <taxon>Botryosphaeriales</taxon>
        <taxon>Saccharataceae</taxon>
        <taxon>Saccharata</taxon>
    </lineage>
</organism>
<dbReference type="AlphaFoldDB" id="A0A9P4LXW7"/>
<feature type="compositionally biased region" description="Low complexity" evidence="1">
    <location>
        <begin position="267"/>
        <end position="283"/>
    </location>
</feature>
<comment type="caution">
    <text evidence="2">The sequence shown here is derived from an EMBL/GenBank/DDBJ whole genome shotgun (WGS) entry which is preliminary data.</text>
</comment>
<evidence type="ECO:0000256" key="1">
    <source>
        <dbReference type="SAM" id="MobiDB-lite"/>
    </source>
</evidence>
<feature type="region of interest" description="Disordered" evidence="1">
    <location>
        <begin position="548"/>
        <end position="571"/>
    </location>
</feature>
<gene>
    <name evidence="2" type="ORF">K490DRAFT_56168</name>
</gene>
<feature type="compositionally biased region" description="Low complexity" evidence="1">
    <location>
        <begin position="52"/>
        <end position="83"/>
    </location>
</feature>
<keyword evidence="3" id="KW-1185">Reference proteome</keyword>
<feature type="region of interest" description="Disordered" evidence="1">
    <location>
        <begin position="1"/>
        <end position="85"/>
    </location>
</feature>
<feature type="compositionally biased region" description="Basic residues" evidence="1">
    <location>
        <begin position="457"/>
        <end position="478"/>
    </location>
</feature>
<accession>A0A9P4LXW7</accession>
<feature type="region of interest" description="Disordered" evidence="1">
    <location>
        <begin position="440"/>
        <end position="478"/>
    </location>
</feature>
<evidence type="ECO:0000313" key="2">
    <source>
        <dbReference type="EMBL" id="KAF2088154.1"/>
    </source>
</evidence>
<sequence length="614" mass="65375">MSDPTKPVPDTDRSSRPGPTNSAPRKSKLKAVFSSVKRKFRSHVHRAKKTDSTGAATSASPALASAITRPDHAPAAPSAIPAARKSRECLNWIRNPFRKRATPRATVSSNAFPITNPGLSDVLSQTPADMESGESGKTSKNDGSSSSGYVDFGGENEHMTGDLVGTNPEEEESLPPTRPSTGTDSEDHFRGFSGIHACSSAEPDAGVARDAQYPDEVAWAVNSILNCLVDQVGVFMEHQDLRDSGRMGPGLHSGGEAGSMGGVNALAVSSVEPPPSSGELEPAVNGELAIASEDTVSKQDVGNALEASSTEPIPTSTSVEPAIHSDPSIATESSVSEQKEADALGIPSNEPTPALDKRPSPRPLPVPPGPGKSGRHAKEQAQAETELFSPLSPQSDVSETKAKAGANSPDQRSSAGDEDGIDFGAAATTQADATIEAIGSSANQGPRSNRITNQFHTHTHAPRRRRRRRRRRNRHRRRRSRWNELLRRASRLRQHVPIHWSDWVLGYRDTPYHRATVQLAVRAVDGDISAAEMDARMRLLLRPLPAPATRTAHSPAARAPEGAPLPPGTYRHGSVSQTLFAENVAVSPATMAASYRVSTPGEWVNDEPGETESG</sequence>
<protein>
    <submittedName>
        <fullName evidence="2">Uncharacterized protein</fullName>
    </submittedName>
</protein>
<feature type="compositionally biased region" description="Polar residues" evidence="1">
    <location>
        <begin position="440"/>
        <end position="456"/>
    </location>
</feature>
<feature type="compositionally biased region" description="Basic residues" evidence="1">
    <location>
        <begin position="36"/>
        <end position="48"/>
    </location>
</feature>
<feature type="compositionally biased region" description="Polar residues" evidence="1">
    <location>
        <begin position="135"/>
        <end position="148"/>
    </location>
</feature>
<feature type="compositionally biased region" description="Polar residues" evidence="1">
    <location>
        <begin position="306"/>
        <end position="319"/>
    </location>
</feature>
<feature type="compositionally biased region" description="Pro residues" evidence="1">
    <location>
        <begin position="361"/>
        <end position="370"/>
    </location>
</feature>
<feature type="region of interest" description="Disordered" evidence="1">
    <location>
        <begin position="267"/>
        <end position="422"/>
    </location>
</feature>
<feature type="region of interest" description="Disordered" evidence="1">
    <location>
        <begin position="101"/>
        <end position="188"/>
    </location>
</feature>
<name>A0A9P4LXW7_9PEZI</name>